<dbReference type="RefSeq" id="WP_166412109.1">
    <property type="nucleotide sequence ID" value="NZ_CP049869.1"/>
</dbReference>
<dbReference type="InterPro" id="IPR016147">
    <property type="entry name" value="Pili_assmbl_chaperone_N"/>
</dbReference>
<organism evidence="3 4">
    <name type="scientific">Sphingomonas piscis</name>
    <dbReference type="NCBI Taxonomy" id="2714943"/>
    <lineage>
        <taxon>Bacteria</taxon>
        <taxon>Pseudomonadati</taxon>
        <taxon>Pseudomonadota</taxon>
        <taxon>Alphaproteobacteria</taxon>
        <taxon>Sphingomonadales</taxon>
        <taxon>Sphingomonadaceae</taxon>
        <taxon>Sphingomonas</taxon>
    </lineage>
</organism>
<sequence length="226" mass="24841">MKRLFFSALLSSVLTPSTARAEIVVSQLVVELQPGKVARQDVEIWNNDKDRAYVAIEPHRIVDAGQPTERRVEDPDPEKLGLLVSPARMVLEPGQHKLLRFADIVPPSDRERVYRVTIKPVVGDITANQSGLKVLIGYDALVMVRPAVAIEKVTAERSGPRINWRNEGNVSAELSEGRQCSSAGQGCVDLPGKRLYPGASWSVELKNDGPVEYVVRSPGGISKRKL</sequence>
<name>A0A6G7YSL5_9SPHN</name>
<dbReference type="InterPro" id="IPR008962">
    <property type="entry name" value="PapD-like_sf"/>
</dbReference>
<evidence type="ECO:0000256" key="1">
    <source>
        <dbReference type="SAM" id="SignalP"/>
    </source>
</evidence>
<dbReference type="AlphaFoldDB" id="A0A6G7YSL5"/>
<feature type="signal peptide" evidence="1">
    <location>
        <begin position="1"/>
        <end position="21"/>
    </location>
</feature>
<dbReference type="EMBL" id="CP049869">
    <property type="protein sequence ID" value="QIK79724.1"/>
    <property type="molecule type" value="Genomic_DNA"/>
</dbReference>
<dbReference type="SUPFAM" id="SSF49354">
    <property type="entry name" value="PapD-like"/>
    <property type="match status" value="1"/>
</dbReference>
<feature type="chain" id="PRO_5026269148" evidence="1">
    <location>
        <begin position="22"/>
        <end position="226"/>
    </location>
</feature>
<proteinExistence type="predicted"/>
<dbReference type="InterPro" id="IPR013783">
    <property type="entry name" value="Ig-like_fold"/>
</dbReference>
<evidence type="ECO:0000313" key="4">
    <source>
        <dbReference type="Proteomes" id="UP000503222"/>
    </source>
</evidence>
<protein>
    <submittedName>
        <fullName evidence="3">Fimbria/pilus periplasmic chaperone</fullName>
    </submittedName>
</protein>
<dbReference type="Proteomes" id="UP000503222">
    <property type="component" value="Chromosome"/>
</dbReference>
<feature type="domain" description="Pili assembly chaperone N-terminal" evidence="2">
    <location>
        <begin position="35"/>
        <end position="147"/>
    </location>
</feature>
<gene>
    <name evidence="3" type="ORF">G7077_13240</name>
</gene>
<keyword evidence="1" id="KW-0732">Signal</keyword>
<evidence type="ECO:0000313" key="3">
    <source>
        <dbReference type="EMBL" id="QIK79724.1"/>
    </source>
</evidence>
<dbReference type="GO" id="GO:0071555">
    <property type="term" value="P:cell wall organization"/>
    <property type="evidence" value="ECO:0007669"/>
    <property type="project" value="InterPro"/>
</dbReference>
<dbReference type="Gene3D" id="2.60.40.10">
    <property type="entry name" value="Immunoglobulins"/>
    <property type="match status" value="1"/>
</dbReference>
<keyword evidence="4" id="KW-1185">Reference proteome</keyword>
<reference evidence="3 4" key="1">
    <citation type="submission" date="2020-03" db="EMBL/GenBank/DDBJ databases">
        <title>Sphingomonas sp. nov., isolated from fish.</title>
        <authorList>
            <person name="Hyun D.-W."/>
            <person name="Bae J.-W."/>
        </authorList>
    </citation>
    <scope>NUCLEOTIDE SEQUENCE [LARGE SCALE GENOMIC DNA]</scope>
    <source>
        <strain evidence="3 4">HDW15B</strain>
    </source>
</reference>
<dbReference type="Pfam" id="PF00345">
    <property type="entry name" value="PapD_N"/>
    <property type="match status" value="1"/>
</dbReference>
<dbReference type="InterPro" id="IPR050643">
    <property type="entry name" value="Periplasmic_pilus_chap"/>
</dbReference>
<dbReference type="PANTHER" id="PTHR30251">
    <property type="entry name" value="PILUS ASSEMBLY CHAPERONE"/>
    <property type="match status" value="1"/>
</dbReference>
<evidence type="ECO:0000259" key="2">
    <source>
        <dbReference type="Pfam" id="PF00345"/>
    </source>
</evidence>
<dbReference type="GO" id="GO:0030288">
    <property type="term" value="C:outer membrane-bounded periplasmic space"/>
    <property type="evidence" value="ECO:0007669"/>
    <property type="project" value="InterPro"/>
</dbReference>
<accession>A0A6G7YSL5</accession>
<dbReference type="PANTHER" id="PTHR30251:SF4">
    <property type="entry name" value="SLR1668 PROTEIN"/>
    <property type="match status" value="1"/>
</dbReference>
<dbReference type="KEGG" id="spii:G7077_13240"/>